<evidence type="ECO:0008006" key="3">
    <source>
        <dbReference type="Google" id="ProtNLM"/>
    </source>
</evidence>
<organism evidence="1 2">
    <name type="scientific">Paenibacillus silvae</name>
    <dbReference type="NCBI Taxonomy" id="1325358"/>
    <lineage>
        <taxon>Bacteria</taxon>
        <taxon>Bacillati</taxon>
        <taxon>Bacillota</taxon>
        <taxon>Bacilli</taxon>
        <taxon>Bacillales</taxon>
        <taxon>Paenibacillaceae</taxon>
        <taxon>Paenibacillus</taxon>
    </lineage>
</organism>
<comment type="caution">
    <text evidence="1">The sequence shown here is derived from an EMBL/GenBank/DDBJ whole genome shotgun (WGS) entry which is preliminary data.</text>
</comment>
<reference evidence="2" key="1">
    <citation type="journal article" date="2019" name="Int. J. Syst. Evol. Microbiol.">
        <title>The Global Catalogue of Microorganisms (GCM) 10K type strain sequencing project: providing services to taxonomists for standard genome sequencing and annotation.</title>
        <authorList>
            <consortium name="The Broad Institute Genomics Platform"/>
            <consortium name="The Broad Institute Genome Sequencing Center for Infectious Disease"/>
            <person name="Wu L."/>
            <person name="Ma J."/>
        </authorList>
    </citation>
    <scope>NUCLEOTIDE SEQUENCE [LARGE SCALE GENOMIC DNA]</scope>
    <source>
        <strain evidence="2">CGMCC 1.12770</strain>
    </source>
</reference>
<keyword evidence="2" id="KW-1185">Reference proteome</keyword>
<accession>A0ABQ1ZEB2</accession>
<proteinExistence type="predicted"/>
<evidence type="ECO:0000313" key="2">
    <source>
        <dbReference type="Proteomes" id="UP000652153"/>
    </source>
</evidence>
<sequence length="334" mass="39604">MIVLPLADPPIRSYQIHAYRLSIILNYPECLPWFYSNFIQVVGKTNCEEDFFDYSVDFHLATEEFHTAFPWLDFCPMSPNIFFEKLSCNVHDVIQYSLDEGHYLYTIVDEYYIPSRQAYQIKQQHFHDILIYGYDSVNKLYLVSGFDQNMQYRKTNVPYELMEKAIFSAGAPITQIYKKSIKYELNMNLIEGLLQDYLYSHNSSKRNMMNSYSLPDSNYYGVSAYDGFIEHLKAVQHDRTLYDIRIPHLFYEHKECMLLRLKYLTDQNRLKESNEIITKYKIVLEHSLILRNLYLKLMVTNNLGLIENLYSIVVNLKKLDMEISDKMLSCLVID</sequence>
<dbReference type="RefSeq" id="WP_188592721.1">
    <property type="nucleotide sequence ID" value="NZ_BMFU01000003.1"/>
</dbReference>
<name>A0ABQ1ZEB2_9BACL</name>
<dbReference type="EMBL" id="BMFU01000003">
    <property type="protein sequence ID" value="GGH56240.1"/>
    <property type="molecule type" value="Genomic_DNA"/>
</dbReference>
<evidence type="ECO:0000313" key="1">
    <source>
        <dbReference type="EMBL" id="GGH56240.1"/>
    </source>
</evidence>
<gene>
    <name evidence="1" type="ORF">GCM10008014_26650</name>
</gene>
<protein>
    <recommendedName>
        <fullName evidence="3">Butirosin biosynthesis protein H N-terminal domain-containing protein</fullName>
    </recommendedName>
</protein>
<dbReference type="Proteomes" id="UP000652153">
    <property type="component" value="Unassembled WGS sequence"/>
</dbReference>